<evidence type="ECO:0008006" key="3">
    <source>
        <dbReference type="Google" id="ProtNLM"/>
    </source>
</evidence>
<dbReference type="InterPro" id="IPR011992">
    <property type="entry name" value="EF-hand-dom_pair"/>
</dbReference>
<evidence type="ECO:0000313" key="1">
    <source>
        <dbReference type="EMBL" id="KAB0360270.1"/>
    </source>
</evidence>
<reference evidence="1 2" key="1">
    <citation type="submission" date="2019-06" db="EMBL/GenBank/DDBJ databases">
        <title>Discovery of a novel chromosome fission-fusion reversal in muntjac.</title>
        <authorList>
            <person name="Mudd A.B."/>
            <person name="Bredeson J.V."/>
            <person name="Baum R."/>
            <person name="Hockemeyer D."/>
            <person name="Rokhsar D.S."/>
        </authorList>
    </citation>
    <scope>NUCLEOTIDE SEQUENCE [LARGE SCALE GENOMIC DNA]</scope>
    <source>
        <strain evidence="1">UTSW_UCB_Mm</strain>
        <tissue evidence="1">Fibroblast cell line</tissue>
    </source>
</reference>
<dbReference type="EMBL" id="VCEA01000001">
    <property type="protein sequence ID" value="KAB0360270.1"/>
    <property type="molecule type" value="Genomic_DNA"/>
</dbReference>
<name>A0A5N3WET6_MUNMU</name>
<dbReference type="SUPFAM" id="SSF47473">
    <property type="entry name" value="EF-hand"/>
    <property type="match status" value="1"/>
</dbReference>
<proteinExistence type="predicted"/>
<sequence length="115" mass="13115">MGTSLSDKDIDLLTMDVRHHSSFSYIKFFQYMQKFQASGQLDSIICKAFQTLDKDQSSFSEWNEINTPYPQSPAGDPPLTDEEAEAVIQAANTDGRIDFEEFSELIKKENIPKKK</sequence>
<evidence type="ECO:0000313" key="2">
    <source>
        <dbReference type="Proteomes" id="UP000326458"/>
    </source>
</evidence>
<organism evidence="1 2">
    <name type="scientific">Muntiacus muntjak</name>
    <name type="common">Barking deer</name>
    <name type="synonym">Indian muntjac</name>
    <dbReference type="NCBI Taxonomy" id="9888"/>
    <lineage>
        <taxon>Eukaryota</taxon>
        <taxon>Metazoa</taxon>
        <taxon>Chordata</taxon>
        <taxon>Craniata</taxon>
        <taxon>Vertebrata</taxon>
        <taxon>Euteleostomi</taxon>
        <taxon>Mammalia</taxon>
        <taxon>Eutheria</taxon>
        <taxon>Laurasiatheria</taxon>
        <taxon>Artiodactyla</taxon>
        <taxon>Ruminantia</taxon>
        <taxon>Pecora</taxon>
        <taxon>Cervidae</taxon>
        <taxon>Muntiacinae</taxon>
        <taxon>Muntiacus</taxon>
    </lineage>
</organism>
<accession>A0A5N3WET6</accession>
<dbReference type="Gene3D" id="1.10.238.10">
    <property type="entry name" value="EF-hand"/>
    <property type="match status" value="1"/>
</dbReference>
<keyword evidence="2" id="KW-1185">Reference proteome</keyword>
<dbReference type="AlphaFoldDB" id="A0A5N3WET6"/>
<gene>
    <name evidence="1" type="ORF">FD754_004426</name>
</gene>
<dbReference type="Proteomes" id="UP000326458">
    <property type="component" value="Unassembled WGS sequence"/>
</dbReference>
<comment type="caution">
    <text evidence="1">The sequence shown here is derived from an EMBL/GenBank/DDBJ whole genome shotgun (WGS) entry which is preliminary data.</text>
</comment>
<protein>
    <recommendedName>
        <fullName evidence="3">EF-hand domain-containing protein</fullName>
    </recommendedName>
</protein>